<keyword evidence="1" id="KW-0378">Hydrolase</keyword>
<sequence>MGYGDRSNGGYGGSSAGYGGSSGGYGGSSGGGYSRDDRSHGSSRDSGRGGGYGGSSRGGGRGGSRGGSGGKWDDGARLAKPTWNMSELPIFEKNFYQEHPEITNMAPYEVESYRSAKEMTVIGSDIPRPVLRSRSGQLP</sequence>
<keyword evidence="2" id="KW-1185">Reference proteome</keyword>
<keyword evidence="1" id="KW-0547">Nucleotide-binding</keyword>
<keyword evidence="1" id="KW-0067">ATP-binding</keyword>
<gene>
    <name evidence="1" type="primary">DDX5_1</name>
    <name evidence="1" type="ORF">DSO57_1003211</name>
</gene>
<keyword evidence="1" id="KW-0347">Helicase</keyword>
<comment type="caution">
    <text evidence="1">The sequence shown here is derived from an EMBL/GenBank/DDBJ whole genome shotgun (WGS) entry which is preliminary data.</text>
</comment>
<dbReference type="EC" id="3.6.4.13" evidence="1"/>
<organism evidence="1 2">
    <name type="scientific">Entomophthora muscae</name>
    <dbReference type="NCBI Taxonomy" id="34485"/>
    <lineage>
        <taxon>Eukaryota</taxon>
        <taxon>Fungi</taxon>
        <taxon>Fungi incertae sedis</taxon>
        <taxon>Zoopagomycota</taxon>
        <taxon>Entomophthoromycotina</taxon>
        <taxon>Entomophthoromycetes</taxon>
        <taxon>Entomophthorales</taxon>
        <taxon>Entomophthoraceae</taxon>
        <taxon>Entomophthora</taxon>
    </lineage>
</organism>
<name>A0ACC2RZP1_9FUNG</name>
<evidence type="ECO:0000313" key="2">
    <source>
        <dbReference type="Proteomes" id="UP001165960"/>
    </source>
</evidence>
<dbReference type="Proteomes" id="UP001165960">
    <property type="component" value="Unassembled WGS sequence"/>
</dbReference>
<protein>
    <submittedName>
        <fullName evidence="1">ATP-dependent RNA helicase ddx5</fullName>
        <ecNumber evidence="1">3.6.4.13</ecNumber>
    </submittedName>
</protein>
<dbReference type="EMBL" id="QTSX02006397">
    <property type="protein sequence ID" value="KAJ9055513.1"/>
    <property type="molecule type" value="Genomic_DNA"/>
</dbReference>
<evidence type="ECO:0000313" key="1">
    <source>
        <dbReference type="EMBL" id="KAJ9055513.1"/>
    </source>
</evidence>
<accession>A0ACC2RZP1</accession>
<reference evidence="1" key="1">
    <citation type="submission" date="2022-04" db="EMBL/GenBank/DDBJ databases">
        <title>Genome of the entomopathogenic fungus Entomophthora muscae.</title>
        <authorList>
            <person name="Elya C."/>
            <person name="Lovett B.R."/>
            <person name="Lee E."/>
            <person name="Macias A.M."/>
            <person name="Hajek A.E."/>
            <person name="De Bivort B.L."/>
            <person name="Kasson M.T."/>
            <person name="De Fine Licht H.H."/>
            <person name="Stajich J.E."/>
        </authorList>
    </citation>
    <scope>NUCLEOTIDE SEQUENCE</scope>
    <source>
        <strain evidence="1">Berkeley</strain>
    </source>
</reference>
<proteinExistence type="predicted"/>